<dbReference type="PROSITE" id="PS51077">
    <property type="entry name" value="HTH_ICLR"/>
    <property type="match status" value="1"/>
</dbReference>
<dbReference type="Gene3D" id="3.30.450.40">
    <property type="match status" value="1"/>
</dbReference>
<keyword evidence="1" id="KW-0805">Transcription regulation</keyword>
<dbReference type="SUPFAM" id="SSF46785">
    <property type="entry name" value="Winged helix' DNA-binding domain"/>
    <property type="match status" value="1"/>
</dbReference>
<reference evidence="7" key="1">
    <citation type="journal article" date="2019" name="Int. J. Syst. Evol. Microbiol.">
        <title>The Global Catalogue of Microorganisms (GCM) 10K type strain sequencing project: providing services to taxonomists for standard genome sequencing and annotation.</title>
        <authorList>
            <consortium name="The Broad Institute Genomics Platform"/>
            <consortium name="The Broad Institute Genome Sequencing Center for Infectious Disease"/>
            <person name="Wu L."/>
            <person name="Ma J."/>
        </authorList>
    </citation>
    <scope>NUCLEOTIDE SEQUENCE [LARGE SCALE GENOMIC DNA]</scope>
    <source>
        <strain evidence="7">DFY41</strain>
    </source>
</reference>
<keyword evidence="3" id="KW-0804">Transcription</keyword>
<dbReference type="Pfam" id="PF09339">
    <property type="entry name" value="HTH_IclR"/>
    <property type="match status" value="1"/>
</dbReference>
<proteinExistence type="predicted"/>
<dbReference type="EMBL" id="JBHSKD010000015">
    <property type="protein sequence ID" value="MFC5177681.1"/>
    <property type="molecule type" value="Genomic_DNA"/>
</dbReference>
<dbReference type="Proteomes" id="UP001596087">
    <property type="component" value="Unassembled WGS sequence"/>
</dbReference>
<evidence type="ECO:0000259" key="5">
    <source>
        <dbReference type="PROSITE" id="PS51078"/>
    </source>
</evidence>
<dbReference type="InterPro" id="IPR029016">
    <property type="entry name" value="GAF-like_dom_sf"/>
</dbReference>
<accession>A0ABW0BK29</accession>
<dbReference type="InterPro" id="IPR036388">
    <property type="entry name" value="WH-like_DNA-bd_sf"/>
</dbReference>
<evidence type="ECO:0000256" key="2">
    <source>
        <dbReference type="ARBA" id="ARBA00023125"/>
    </source>
</evidence>
<evidence type="ECO:0000256" key="1">
    <source>
        <dbReference type="ARBA" id="ARBA00023015"/>
    </source>
</evidence>
<keyword evidence="2" id="KW-0238">DNA-binding</keyword>
<dbReference type="PROSITE" id="PS51078">
    <property type="entry name" value="ICLR_ED"/>
    <property type="match status" value="1"/>
</dbReference>
<evidence type="ECO:0000256" key="3">
    <source>
        <dbReference type="ARBA" id="ARBA00023163"/>
    </source>
</evidence>
<evidence type="ECO:0000313" key="7">
    <source>
        <dbReference type="Proteomes" id="UP001596087"/>
    </source>
</evidence>
<dbReference type="RefSeq" id="WP_378590898.1">
    <property type="nucleotide sequence ID" value="NZ_JBHSKD010000015.1"/>
</dbReference>
<dbReference type="InterPro" id="IPR036390">
    <property type="entry name" value="WH_DNA-bd_sf"/>
</dbReference>
<dbReference type="PANTHER" id="PTHR30136:SF24">
    <property type="entry name" value="HTH-TYPE TRANSCRIPTIONAL REPRESSOR ALLR"/>
    <property type="match status" value="1"/>
</dbReference>
<keyword evidence="7" id="KW-1185">Reference proteome</keyword>
<evidence type="ECO:0000313" key="6">
    <source>
        <dbReference type="EMBL" id="MFC5177681.1"/>
    </source>
</evidence>
<dbReference type="SUPFAM" id="SSF55781">
    <property type="entry name" value="GAF domain-like"/>
    <property type="match status" value="1"/>
</dbReference>
<dbReference type="Pfam" id="PF01614">
    <property type="entry name" value="IclR_C"/>
    <property type="match status" value="1"/>
</dbReference>
<evidence type="ECO:0000259" key="4">
    <source>
        <dbReference type="PROSITE" id="PS51077"/>
    </source>
</evidence>
<dbReference type="Gene3D" id="1.10.10.10">
    <property type="entry name" value="Winged helix-like DNA-binding domain superfamily/Winged helix DNA-binding domain"/>
    <property type="match status" value="1"/>
</dbReference>
<feature type="domain" description="IclR-ED" evidence="5">
    <location>
        <begin position="68"/>
        <end position="211"/>
    </location>
</feature>
<protein>
    <submittedName>
        <fullName evidence="6">IclR family transcriptional regulator</fullName>
    </submittedName>
</protein>
<dbReference type="PANTHER" id="PTHR30136">
    <property type="entry name" value="HELIX-TURN-HELIX TRANSCRIPTIONAL REGULATOR, ICLR FAMILY"/>
    <property type="match status" value="1"/>
</dbReference>
<organism evidence="6 7">
    <name type="scientific">Nocardioides taihuensis</name>
    <dbReference type="NCBI Taxonomy" id="1835606"/>
    <lineage>
        <taxon>Bacteria</taxon>
        <taxon>Bacillati</taxon>
        <taxon>Actinomycetota</taxon>
        <taxon>Actinomycetes</taxon>
        <taxon>Propionibacteriales</taxon>
        <taxon>Nocardioidaceae</taxon>
        <taxon>Nocardioides</taxon>
    </lineage>
</organism>
<dbReference type="SMART" id="SM00346">
    <property type="entry name" value="HTH_ICLR"/>
    <property type="match status" value="1"/>
</dbReference>
<feature type="domain" description="HTH iclR-type" evidence="4">
    <location>
        <begin position="6"/>
        <end position="67"/>
    </location>
</feature>
<sequence length="211" mass="22128">MPAETAQTLDRGLQVLRALADAPGGLTVTELAAGLGVNRTVVYRLVTTLERRALVRRDGRGRLHVGLGILHLAAAVHPVLRDLALPVLRELAEEVGATAHLTVSEGDEALALAVVEPSWTDFHVSYRVGARHPLTRGAAGKAILLGRTDHAPPWVVTTGELQSGAWGLAAPVGGVEGLEASVGVISLEQIDEQRWGPRVVLAAGRLATGLT</sequence>
<comment type="caution">
    <text evidence="6">The sequence shown here is derived from an EMBL/GenBank/DDBJ whole genome shotgun (WGS) entry which is preliminary data.</text>
</comment>
<dbReference type="InterPro" id="IPR014757">
    <property type="entry name" value="Tscrpt_reg_IclR_C"/>
</dbReference>
<dbReference type="InterPro" id="IPR005471">
    <property type="entry name" value="Tscrpt_reg_IclR_N"/>
</dbReference>
<name>A0ABW0BK29_9ACTN</name>
<dbReference type="InterPro" id="IPR050707">
    <property type="entry name" value="HTH_MetabolicPath_Reg"/>
</dbReference>
<gene>
    <name evidence="6" type="ORF">ACFPGP_13445</name>
</gene>